<dbReference type="KEGG" id="pbor:BSF38_00320"/>
<reference evidence="3" key="1">
    <citation type="submission" date="2016-12" db="EMBL/GenBank/DDBJ databases">
        <title>Comparative genomics of four Isosphaeraceae planctomycetes: a common pool of plasmids and glycoside hydrolase genes.</title>
        <authorList>
            <person name="Ivanova A."/>
        </authorList>
    </citation>
    <scope>NUCLEOTIDE SEQUENCE [LARGE SCALE GENOMIC DNA]</scope>
    <source>
        <strain evidence="3">PX4</strain>
    </source>
</reference>
<dbReference type="RefSeq" id="WP_076350525.1">
    <property type="nucleotide sequence ID" value="NZ_CP019082.1"/>
</dbReference>
<evidence type="ECO:0000256" key="1">
    <source>
        <dbReference type="ARBA" id="ARBA00009600"/>
    </source>
</evidence>
<dbReference type="Proteomes" id="UP000186309">
    <property type="component" value="Chromosome"/>
</dbReference>
<dbReference type="STRING" id="1387353.BSF38_00320"/>
<accession>A0A1U7CJ03</accession>
<dbReference type="InterPro" id="IPR003774">
    <property type="entry name" value="AlgH-like"/>
</dbReference>
<dbReference type="PANTHER" id="PTHR30327:SF1">
    <property type="entry name" value="UPF0301 PROTEIN YQGE"/>
    <property type="match status" value="1"/>
</dbReference>
<evidence type="ECO:0000313" key="3">
    <source>
        <dbReference type="Proteomes" id="UP000186309"/>
    </source>
</evidence>
<comment type="similarity">
    <text evidence="1">Belongs to the UPF0301 (AlgH) family.</text>
</comment>
<protein>
    <submittedName>
        <fullName evidence="2">Uncharacterized protein</fullName>
    </submittedName>
</protein>
<dbReference type="AlphaFoldDB" id="A0A1U7CJ03"/>
<keyword evidence="3" id="KW-1185">Reference proteome</keyword>
<gene>
    <name evidence="2" type="ORF">BSF38_00320</name>
</gene>
<organism evidence="2 3">
    <name type="scientific">Paludisphaera borealis</name>
    <dbReference type="NCBI Taxonomy" id="1387353"/>
    <lineage>
        <taxon>Bacteria</taxon>
        <taxon>Pseudomonadati</taxon>
        <taxon>Planctomycetota</taxon>
        <taxon>Planctomycetia</taxon>
        <taxon>Isosphaerales</taxon>
        <taxon>Isosphaeraceae</taxon>
        <taxon>Paludisphaera</taxon>
    </lineage>
</organism>
<dbReference type="SUPFAM" id="SSF143456">
    <property type="entry name" value="VC0467-like"/>
    <property type="match status" value="1"/>
</dbReference>
<dbReference type="EMBL" id="CP019082">
    <property type="protein sequence ID" value="APW58909.1"/>
    <property type="molecule type" value="Genomic_DNA"/>
</dbReference>
<sequence length="185" mass="19978">MESLRGRLLIASPSLVDPNFHQAVVLIAAHGESGALGLILNRELEVGLAEVWGQISDEPCVRDQKVRHGGPVGGTLMALHDQRPMADMIVQDDLYVATALNAMEWLAGTVEGRALFYIGHSGWGSGQLESELEEGTWLVLPASADHVFGDLDAFALWKAAATDVGRREIQGLVAPRHIPNDPRTN</sequence>
<evidence type="ECO:0000313" key="2">
    <source>
        <dbReference type="EMBL" id="APW58909.1"/>
    </source>
</evidence>
<dbReference type="PANTHER" id="PTHR30327">
    <property type="entry name" value="UNCHARACTERIZED PROTEIN YQGE"/>
    <property type="match status" value="1"/>
</dbReference>
<dbReference type="GO" id="GO:0005829">
    <property type="term" value="C:cytosol"/>
    <property type="evidence" value="ECO:0007669"/>
    <property type="project" value="TreeGrafter"/>
</dbReference>
<dbReference type="Gene3D" id="3.40.1740.10">
    <property type="entry name" value="VC0467-like"/>
    <property type="match status" value="1"/>
</dbReference>
<proteinExistence type="inferred from homology"/>
<name>A0A1U7CJ03_9BACT</name>
<dbReference type="Pfam" id="PF02622">
    <property type="entry name" value="DUF179"/>
    <property type="match status" value="1"/>
</dbReference>